<sequence>MKRLKNVLVTVTAATILLLFGLALRPMETTKAKKPNIIFILADDLGYGDVGFNGQTKIKTPNIDQLAREGMVFRQHYCGTAVCGPSRAALMTGIHTAHATVRELSEWGLNGKPADLTPSDVTVAKELKRAGYTTGIIGKWGLDEGGTTGNTLTQGFDYFYGFKTHREAHHYYPEYIWKNKDKIPLPNNNCAEKRGTYSNDTFAEEAQTFIQQHRSEPFFLYLPFTLPHNELTVPADSRQPYENLGWPKQPMQVAHYHHDPDGNLAYAGMVSRLDRYVGQLMAELIKQHLDENTLVIFSSDNGPGYDKGFFDSNGPFRGGKLQLYEGGIRAPFVARWSGTIKPGTVSDHASAFWDFLPTACELAGVQPSAKIDGISYVSALLGKPKSQKEHDYFYWEINEREGPIQAVRMGPWKGIKLYEKPFELYNLQDDIAEKNNVADKHPDVVAKIRTMMTQIRTDNPEFPLTKRKALY</sequence>
<keyword evidence="7" id="KW-1185">Reference proteome</keyword>
<dbReference type="Gene3D" id="3.40.720.10">
    <property type="entry name" value="Alkaline Phosphatase, subunit A"/>
    <property type="match status" value="1"/>
</dbReference>
<keyword evidence="2" id="KW-0479">Metal-binding</keyword>
<proteinExistence type="inferred from homology"/>
<dbReference type="RefSeq" id="WP_190886343.1">
    <property type="nucleotide sequence ID" value="NZ_JACWZY010000004.1"/>
</dbReference>
<evidence type="ECO:0000256" key="2">
    <source>
        <dbReference type="ARBA" id="ARBA00022723"/>
    </source>
</evidence>
<dbReference type="PANTHER" id="PTHR42693">
    <property type="entry name" value="ARYLSULFATASE FAMILY MEMBER"/>
    <property type="match status" value="1"/>
</dbReference>
<dbReference type="Proteomes" id="UP000598820">
    <property type="component" value="Unassembled WGS sequence"/>
</dbReference>
<gene>
    <name evidence="6" type="ORF">IC229_07585</name>
</gene>
<dbReference type="InterPro" id="IPR017850">
    <property type="entry name" value="Alkaline_phosphatase_core_sf"/>
</dbReference>
<keyword evidence="4" id="KW-0106">Calcium</keyword>
<dbReference type="InterPro" id="IPR000917">
    <property type="entry name" value="Sulfatase_N"/>
</dbReference>
<dbReference type="GO" id="GO:0004065">
    <property type="term" value="F:arylsulfatase activity"/>
    <property type="evidence" value="ECO:0007669"/>
    <property type="project" value="TreeGrafter"/>
</dbReference>
<protein>
    <submittedName>
        <fullName evidence="6">Arylsulfatase</fullName>
    </submittedName>
</protein>
<keyword evidence="3" id="KW-0378">Hydrolase</keyword>
<dbReference type="InterPro" id="IPR050738">
    <property type="entry name" value="Sulfatase"/>
</dbReference>
<name>A0A926Y238_9BACT</name>
<feature type="domain" description="Sulfatase N-terminal" evidence="5">
    <location>
        <begin position="35"/>
        <end position="365"/>
    </location>
</feature>
<dbReference type="SUPFAM" id="SSF53649">
    <property type="entry name" value="Alkaline phosphatase-like"/>
    <property type="match status" value="1"/>
</dbReference>
<dbReference type="CDD" id="cd16145">
    <property type="entry name" value="ARS_like"/>
    <property type="match status" value="1"/>
</dbReference>
<dbReference type="GO" id="GO:0046872">
    <property type="term" value="F:metal ion binding"/>
    <property type="evidence" value="ECO:0007669"/>
    <property type="project" value="UniProtKB-KW"/>
</dbReference>
<dbReference type="Pfam" id="PF00884">
    <property type="entry name" value="Sulfatase"/>
    <property type="match status" value="1"/>
</dbReference>
<dbReference type="InterPro" id="IPR024607">
    <property type="entry name" value="Sulfatase_CS"/>
</dbReference>
<dbReference type="Gene3D" id="3.30.1120.10">
    <property type="match status" value="1"/>
</dbReference>
<evidence type="ECO:0000256" key="4">
    <source>
        <dbReference type="ARBA" id="ARBA00022837"/>
    </source>
</evidence>
<dbReference type="PROSITE" id="PS00523">
    <property type="entry name" value="SULFATASE_1"/>
    <property type="match status" value="1"/>
</dbReference>
<dbReference type="EMBL" id="JACWZY010000004">
    <property type="protein sequence ID" value="MBD2700491.1"/>
    <property type="molecule type" value="Genomic_DNA"/>
</dbReference>
<evidence type="ECO:0000313" key="6">
    <source>
        <dbReference type="EMBL" id="MBD2700491.1"/>
    </source>
</evidence>
<comment type="caution">
    <text evidence="6">The sequence shown here is derived from an EMBL/GenBank/DDBJ whole genome shotgun (WGS) entry which is preliminary data.</text>
</comment>
<dbReference type="PANTHER" id="PTHR42693:SF53">
    <property type="entry name" value="ENDO-4-O-SULFATASE"/>
    <property type="match status" value="1"/>
</dbReference>
<accession>A0A926Y238</accession>
<organism evidence="6 7">
    <name type="scientific">Spirosoma profusum</name>
    <dbReference type="NCBI Taxonomy" id="2771354"/>
    <lineage>
        <taxon>Bacteria</taxon>
        <taxon>Pseudomonadati</taxon>
        <taxon>Bacteroidota</taxon>
        <taxon>Cytophagia</taxon>
        <taxon>Cytophagales</taxon>
        <taxon>Cytophagaceae</taxon>
        <taxon>Spirosoma</taxon>
    </lineage>
</organism>
<comment type="similarity">
    <text evidence="1">Belongs to the sulfatase family.</text>
</comment>
<evidence type="ECO:0000256" key="1">
    <source>
        <dbReference type="ARBA" id="ARBA00008779"/>
    </source>
</evidence>
<evidence type="ECO:0000313" key="7">
    <source>
        <dbReference type="Proteomes" id="UP000598820"/>
    </source>
</evidence>
<evidence type="ECO:0000256" key="3">
    <source>
        <dbReference type="ARBA" id="ARBA00022801"/>
    </source>
</evidence>
<evidence type="ECO:0000259" key="5">
    <source>
        <dbReference type="Pfam" id="PF00884"/>
    </source>
</evidence>
<dbReference type="AlphaFoldDB" id="A0A926Y238"/>
<reference evidence="6" key="1">
    <citation type="submission" date="2020-09" db="EMBL/GenBank/DDBJ databases">
        <authorList>
            <person name="Kim M.K."/>
        </authorList>
    </citation>
    <scope>NUCLEOTIDE SEQUENCE</scope>
    <source>
        <strain evidence="6">BT702</strain>
    </source>
</reference>